<dbReference type="InterPro" id="IPR051538">
    <property type="entry name" value="Acyl-CoA_Synth/Transferase"/>
</dbReference>
<evidence type="ECO:0000259" key="6">
    <source>
        <dbReference type="PROSITE" id="PS50975"/>
    </source>
</evidence>
<dbReference type="SUPFAM" id="SSF51735">
    <property type="entry name" value="NAD(P)-binding Rossmann-fold domains"/>
    <property type="match status" value="1"/>
</dbReference>
<proteinExistence type="inferred from homology"/>
<dbReference type="PANTHER" id="PTHR43334:SF1">
    <property type="entry name" value="3-HYDROXYPROPIONATE--COA LIGASE [ADP-FORMING]"/>
    <property type="match status" value="1"/>
</dbReference>
<evidence type="ECO:0000313" key="8">
    <source>
        <dbReference type="Proteomes" id="UP000064249"/>
    </source>
</evidence>
<evidence type="ECO:0000256" key="5">
    <source>
        <dbReference type="PROSITE-ProRule" id="PRU00409"/>
    </source>
</evidence>
<sequence>MDLKVMNGLLTPKSVAIIGASSTPGKIGHTVVKNLIESEYEGSIYPVNLKADEILGIKCYASISDIPGEVDAAILTIPAKFVLDSIKECGEKGVKGLIVITSGFSEVGEKELEEELVEIAHSYGMRILGPNIVGVLSNSDKFNGSFAPFLPLKGNSSLVSQSGALLIGIDAATFMRGVGFDKLISIGNMSDVSFADTIEWLDQDDKTKCISLYIEGFKEGRRVIEVSQKATKPIIGLKSGISAHGAAAAASHTGSLAGAAKIYEAAFKQAGIIWADDLNNLFDRTLALSLQPPMKGDNLLIITNGGGVGVLATDAAEKFGIPLKFAPEDVQAELKKHMPVFGSAKNPVDLTGMAGTEWYGDSVKYAIQHPWVDGLVVLYCETAMTDPLEIAKGIKNAIVESGVTDKPVTISYVGGEKSEEAMRWLVESGIPAYGAPDLAINAIAALREFALNKENNKIKTVDTKGIDKQKALAVIEKARANGRDALTEIEAKQVFEAYQLPVTHSKVATSEDEAVKLAKEIGFPVVMKIVSPQILHKSDAGGVKVNIKDEEGVRSAYQLILQNAKNYKADADIHGILVQEMAPMGTEVILGSVNDATFGPTVMFGLGGIFVEVLKDVTFRVAPFSKKQALEMISEIKGAPILQGVRGELPRDVDALADAICKYAFMMLDLADEVSESDANPVLVYEKGEGLKVVDARVILKKK</sequence>
<accession>A0A101FYN3</accession>
<dbReference type="Pfam" id="PF19045">
    <property type="entry name" value="Ligase_CoA_2"/>
    <property type="match status" value="1"/>
</dbReference>
<dbReference type="Pfam" id="PF13380">
    <property type="entry name" value="CoA_binding_2"/>
    <property type="match status" value="1"/>
</dbReference>
<protein>
    <submittedName>
        <fullName evidence="7">Acetyl-CoA synthetase</fullName>
    </submittedName>
</protein>
<evidence type="ECO:0000256" key="1">
    <source>
        <dbReference type="ARBA" id="ARBA00022598"/>
    </source>
</evidence>
<dbReference type="InterPro" id="IPR036291">
    <property type="entry name" value="NAD(P)-bd_dom_sf"/>
</dbReference>
<keyword evidence="2 5" id="KW-0547">Nucleotide-binding</keyword>
<gene>
    <name evidence="7" type="ORF">XD73_0330</name>
</gene>
<dbReference type="InterPro" id="IPR003781">
    <property type="entry name" value="CoA-bd"/>
</dbReference>
<dbReference type="Gene3D" id="3.40.50.261">
    <property type="entry name" value="Succinyl-CoA synthetase domains"/>
    <property type="match status" value="2"/>
</dbReference>
<name>A0A101FYN3_9CHLR</name>
<dbReference type="InterPro" id="IPR016102">
    <property type="entry name" value="Succinyl-CoA_synth-like"/>
</dbReference>
<comment type="similarity">
    <text evidence="4">In the N-terminal section; belongs to the acetate CoA ligase alpha subunit family.</text>
</comment>
<dbReference type="PANTHER" id="PTHR43334">
    <property type="entry name" value="ACETATE--COA LIGASE [ADP-FORMING]"/>
    <property type="match status" value="1"/>
</dbReference>
<dbReference type="SUPFAM" id="SSF52210">
    <property type="entry name" value="Succinyl-CoA synthetase domains"/>
    <property type="match status" value="2"/>
</dbReference>
<evidence type="ECO:0000256" key="3">
    <source>
        <dbReference type="ARBA" id="ARBA00022840"/>
    </source>
</evidence>
<evidence type="ECO:0000313" key="7">
    <source>
        <dbReference type="EMBL" id="KUK46804.1"/>
    </source>
</evidence>
<dbReference type="InterPro" id="IPR013815">
    <property type="entry name" value="ATP_grasp_subdomain_1"/>
</dbReference>
<dbReference type="InterPro" id="IPR011761">
    <property type="entry name" value="ATP-grasp"/>
</dbReference>
<keyword evidence="1" id="KW-0436">Ligase</keyword>
<dbReference type="Gene3D" id="3.30.470.20">
    <property type="entry name" value="ATP-grasp fold, B domain"/>
    <property type="match status" value="1"/>
</dbReference>
<dbReference type="Gene3D" id="3.30.1490.20">
    <property type="entry name" value="ATP-grasp fold, A domain"/>
    <property type="match status" value="1"/>
</dbReference>
<organism evidence="7 8">
    <name type="scientific">Anaerolinea thermophila</name>
    <dbReference type="NCBI Taxonomy" id="167964"/>
    <lineage>
        <taxon>Bacteria</taxon>
        <taxon>Bacillati</taxon>
        <taxon>Chloroflexota</taxon>
        <taxon>Anaerolineae</taxon>
        <taxon>Anaerolineales</taxon>
        <taxon>Anaerolineaceae</taxon>
        <taxon>Anaerolinea</taxon>
    </lineage>
</organism>
<dbReference type="GO" id="GO:0005524">
    <property type="term" value="F:ATP binding"/>
    <property type="evidence" value="ECO:0007669"/>
    <property type="project" value="UniProtKB-UniRule"/>
</dbReference>
<dbReference type="SUPFAM" id="SSF56059">
    <property type="entry name" value="Glutathione synthetase ATP-binding domain-like"/>
    <property type="match status" value="1"/>
</dbReference>
<dbReference type="FunFam" id="3.30.1490.20:FF:000020">
    <property type="entry name" value="Protein lysine acetyltransferase"/>
    <property type="match status" value="1"/>
</dbReference>
<dbReference type="Pfam" id="PF13607">
    <property type="entry name" value="Succ_CoA_lig"/>
    <property type="match status" value="1"/>
</dbReference>
<dbReference type="GO" id="GO:0043758">
    <property type="term" value="F:acetate-CoA ligase (ADP-forming) activity"/>
    <property type="evidence" value="ECO:0007669"/>
    <property type="project" value="InterPro"/>
</dbReference>
<feature type="domain" description="ATP-grasp" evidence="6">
    <location>
        <begin position="492"/>
        <end position="528"/>
    </location>
</feature>
<reference evidence="7 8" key="1">
    <citation type="journal article" date="2015" name="MBio">
        <title>Genome-Resolved Metagenomic Analysis Reveals Roles for Candidate Phyla and Other Microbial Community Members in Biogeochemical Transformations in Oil Reservoirs.</title>
        <authorList>
            <person name="Hu P."/>
            <person name="Tom L."/>
            <person name="Singh A."/>
            <person name="Thomas B.C."/>
            <person name="Baker B.J."/>
            <person name="Piceno Y.M."/>
            <person name="Andersen G.L."/>
            <person name="Banfield J.F."/>
        </authorList>
    </citation>
    <scope>NUCLEOTIDE SEQUENCE [LARGE SCALE GENOMIC DNA]</scope>
    <source>
        <strain evidence="7">46_16</strain>
    </source>
</reference>
<dbReference type="AlphaFoldDB" id="A0A101FYN3"/>
<dbReference type="Proteomes" id="UP000064249">
    <property type="component" value="Unassembled WGS sequence"/>
</dbReference>
<dbReference type="EMBL" id="LGFU01000007">
    <property type="protein sequence ID" value="KUK46804.1"/>
    <property type="molecule type" value="Genomic_DNA"/>
</dbReference>
<dbReference type="InterPro" id="IPR043938">
    <property type="entry name" value="Ligase_CoA_dom"/>
</dbReference>
<keyword evidence="3 5" id="KW-0067">ATP-binding</keyword>
<dbReference type="SMART" id="SM00881">
    <property type="entry name" value="CoA_binding"/>
    <property type="match status" value="1"/>
</dbReference>
<dbReference type="Gene3D" id="3.40.50.720">
    <property type="entry name" value="NAD(P)-binding Rossmann-like Domain"/>
    <property type="match status" value="1"/>
</dbReference>
<dbReference type="InterPro" id="IPR032875">
    <property type="entry name" value="Succ_CoA_lig_flav_dom"/>
</dbReference>
<dbReference type="GO" id="GO:0046872">
    <property type="term" value="F:metal ion binding"/>
    <property type="evidence" value="ECO:0007669"/>
    <property type="project" value="InterPro"/>
</dbReference>
<evidence type="ECO:0000256" key="4">
    <source>
        <dbReference type="ARBA" id="ARBA00060888"/>
    </source>
</evidence>
<evidence type="ECO:0000256" key="2">
    <source>
        <dbReference type="ARBA" id="ARBA00022741"/>
    </source>
</evidence>
<dbReference type="PROSITE" id="PS50975">
    <property type="entry name" value="ATP_GRASP"/>
    <property type="match status" value="1"/>
</dbReference>
<dbReference type="Pfam" id="PF13549">
    <property type="entry name" value="ATP-grasp_5"/>
    <property type="match status" value="1"/>
</dbReference>
<comment type="caution">
    <text evidence="7">The sequence shown here is derived from an EMBL/GenBank/DDBJ whole genome shotgun (WGS) entry which is preliminary data.</text>
</comment>